<dbReference type="OrthoDB" id="5986190at2759"/>
<dbReference type="Proteomes" id="UP000623467">
    <property type="component" value="Unassembled WGS sequence"/>
</dbReference>
<dbReference type="PANTHER" id="PTHR46082:SF11">
    <property type="entry name" value="AAA+ ATPASE DOMAIN-CONTAINING PROTEIN-RELATED"/>
    <property type="match status" value="1"/>
</dbReference>
<dbReference type="AlphaFoldDB" id="A0A8H7D333"/>
<dbReference type="InterPro" id="IPR053137">
    <property type="entry name" value="NLR-like"/>
</dbReference>
<comment type="caution">
    <text evidence="1">The sequence shown here is derived from an EMBL/GenBank/DDBJ whole genome shotgun (WGS) entry which is preliminary data.</text>
</comment>
<evidence type="ECO:0000313" key="2">
    <source>
        <dbReference type="Proteomes" id="UP000623467"/>
    </source>
</evidence>
<dbReference type="InterPro" id="IPR011990">
    <property type="entry name" value="TPR-like_helical_dom_sf"/>
</dbReference>
<keyword evidence="2" id="KW-1185">Reference proteome</keyword>
<accession>A0A8H7D333</accession>
<dbReference type="Pfam" id="PF13374">
    <property type="entry name" value="TPR_10"/>
    <property type="match status" value="2"/>
</dbReference>
<name>A0A8H7D333_9AGAR</name>
<protein>
    <submittedName>
        <fullName evidence="1">FabD/lysophospholipase-like protein</fullName>
    </submittedName>
</protein>
<dbReference type="PANTHER" id="PTHR46082">
    <property type="entry name" value="ATP/GTP-BINDING PROTEIN-RELATED"/>
    <property type="match status" value="1"/>
</dbReference>
<sequence length="590" mass="67162">MEESDAIALLLQRACQQSSPANTSLAAEIVKELAYLPLAIIQAGAFILESRSLGTFLSVYQKDRTKLLKRKPGQGHDDYAWTVYTTWQMSFDKLRKPAATFLLLCSFLHRDGITEEIFSRAAAYMIRKAQSKPRRLHKPKPKSMGVISPDSPQSQIPNARDFLGQFVEQTGKWDSFRFLELTNQIKEYSLINFDENQNSFSIHPLVHSWSRMILENPEAYAQCMNNILGMSILEIPPDNLRLTSVRLVSHVHFFMQTIPGVGNEFYLQYAKIYHEAGEYANAIKLGVITLNKCRKLLGDNNLHTVIAMENLAITYDSLHQLEEAEKLQVGVLEMRKKLLGDDHLHTLKAMNNLASTYEKLGQLEKAKKLQVVVLERRKKLLGNDHLDTLSALQNLSNTYAKHGQLEEAEKRQIVVLEKRKKLLGENHVKTMDAMHNLASIYAKLGAWEEAEKLQIVVLEKWKKFLGDSHLHTLKAMSNLASTYEKLGQMEEAEKLRVLVLERRRKLLGDDHLDTLLAMNNVGWTYCCQGHFVKAEELLVVAVDKTRRLLNDDHPDTQAVIDSLLQTYRGLCKQAEAAELEKLIIHKSPGV</sequence>
<organism evidence="1 2">
    <name type="scientific">Mycena sanguinolenta</name>
    <dbReference type="NCBI Taxonomy" id="230812"/>
    <lineage>
        <taxon>Eukaryota</taxon>
        <taxon>Fungi</taxon>
        <taxon>Dikarya</taxon>
        <taxon>Basidiomycota</taxon>
        <taxon>Agaricomycotina</taxon>
        <taxon>Agaricomycetes</taxon>
        <taxon>Agaricomycetidae</taxon>
        <taxon>Agaricales</taxon>
        <taxon>Marasmiineae</taxon>
        <taxon>Mycenaceae</taxon>
        <taxon>Mycena</taxon>
    </lineage>
</organism>
<dbReference type="SUPFAM" id="SSF48452">
    <property type="entry name" value="TPR-like"/>
    <property type="match status" value="3"/>
</dbReference>
<evidence type="ECO:0000313" key="1">
    <source>
        <dbReference type="EMBL" id="KAF7357236.1"/>
    </source>
</evidence>
<dbReference type="EMBL" id="JACAZH010000010">
    <property type="protein sequence ID" value="KAF7357236.1"/>
    <property type="molecule type" value="Genomic_DNA"/>
</dbReference>
<proteinExistence type="predicted"/>
<dbReference type="Gene3D" id="1.25.40.10">
    <property type="entry name" value="Tetratricopeptide repeat domain"/>
    <property type="match status" value="2"/>
</dbReference>
<dbReference type="Pfam" id="PF13424">
    <property type="entry name" value="TPR_12"/>
    <property type="match status" value="2"/>
</dbReference>
<gene>
    <name evidence="1" type="ORF">MSAN_01318600</name>
</gene>
<reference evidence="1" key="1">
    <citation type="submission" date="2020-05" db="EMBL/GenBank/DDBJ databases">
        <title>Mycena genomes resolve the evolution of fungal bioluminescence.</title>
        <authorList>
            <person name="Tsai I.J."/>
        </authorList>
    </citation>
    <scope>NUCLEOTIDE SEQUENCE</scope>
    <source>
        <strain evidence="1">160909Yilan</strain>
    </source>
</reference>